<dbReference type="Gene3D" id="3.40.50.720">
    <property type="entry name" value="NAD(P)-binding Rossmann-like Domain"/>
    <property type="match status" value="1"/>
</dbReference>
<reference evidence="3 4" key="1">
    <citation type="submission" date="2016-03" db="EMBL/GenBank/DDBJ databases">
        <title>Genome sequence of Providencia stuartii strain, isolated from the salivary glands of larval Lucilia sericata.</title>
        <authorList>
            <person name="Yuan Y."/>
            <person name="Zhang Y."/>
            <person name="Fu S."/>
            <person name="Crippen T.L."/>
            <person name="Visi D."/>
            <person name="Benbow M.E."/>
            <person name="Allen M."/>
            <person name="Tomberlin J.K."/>
            <person name="Sze S.-H."/>
            <person name="Tarone A.M."/>
        </authorList>
    </citation>
    <scope>NUCLEOTIDE SEQUENCE [LARGE SCALE GENOMIC DNA]</scope>
    <source>
        <strain evidence="3 4">Crippen</strain>
    </source>
</reference>
<dbReference type="PANTHER" id="PTHR43054:SF1">
    <property type="entry name" value="SCYLLO-INOSITOL 2-DEHYDROGENASE (NADP(+)) IOLU"/>
    <property type="match status" value="1"/>
</dbReference>
<dbReference type="InterPro" id="IPR055170">
    <property type="entry name" value="GFO_IDH_MocA-like_dom"/>
</dbReference>
<organism evidence="3 4">
    <name type="scientific">Providencia stuartii</name>
    <dbReference type="NCBI Taxonomy" id="588"/>
    <lineage>
        <taxon>Bacteria</taxon>
        <taxon>Pseudomonadati</taxon>
        <taxon>Pseudomonadota</taxon>
        <taxon>Gammaproteobacteria</taxon>
        <taxon>Enterobacterales</taxon>
        <taxon>Morganellaceae</taxon>
        <taxon>Providencia</taxon>
    </lineage>
</organism>
<dbReference type="PANTHER" id="PTHR43054">
    <property type="match status" value="1"/>
</dbReference>
<evidence type="ECO:0000313" key="3">
    <source>
        <dbReference type="EMBL" id="OHT22733.1"/>
    </source>
</evidence>
<dbReference type="InterPro" id="IPR000683">
    <property type="entry name" value="Gfo/Idh/MocA-like_OxRdtase_N"/>
</dbReference>
<proteinExistence type="predicted"/>
<dbReference type="Proteomes" id="UP000179588">
    <property type="component" value="Unassembled WGS sequence"/>
</dbReference>
<gene>
    <name evidence="3" type="ORF">A3Q29_09535</name>
</gene>
<dbReference type="SUPFAM" id="SSF51735">
    <property type="entry name" value="NAD(P)-binding Rossmann-fold domains"/>
    <property type="match status" value="1"/>
</dbReference>
<feature type="domain" description="GFO/IDH/MocA-like oxidoreductase" evidence="2">
    <location>
        <begin position="139"/>
        <end position="249"/>
    </location>
</feature>
<dbReference type="EMBL" id="LVIE01000212">
    <property type="protein sequence ID" value="OHT22733.1"/>
    <property type="molecule type" value="Genomic_DNA"/>
</dbReference>
<dbReference type="GO" id="GO:0000166">
    <property type="term" value="F:nucleotide binding"/>
    <property type="evidence" value="ECO:0007669"/>
    <property type="project" value="InterPro"/>
</dbReference>
<evidence type="ECO:0000313" key="4">
    <source>
        <dbReference type="Proteomes" id="UP000179588"/>
    </source>
</evidence>
<accession>A0A1S1HN88</accession>
<dbReference type="Gene3D" id="3.30.360.10">
    <property type="entry name" value="Dihydrodipicolinate Reductase, domain 2"/>
    <property type="match status" value="1"/>
</dbReference>
<dbReference type="Pfam" id="PF01408">
    <property type="entry name" value="GFO_IDH_MocA"/>
    <property type="match status" value="1"/>
</dbReference>
<evidence type="ECO:0000259" key="1">
    <source>
        <dbReference type="Pfam" id="PF01408"/>
    </source>
</evidence>
<dbReference type="InterPro" id="IPR036291">
    <property type="entry name" value="NAD(P)-bd_dom_sf"/>
</dbReference>
<name>A0A1S1HN88_PROST</name>
<comment type="caution">
    <text evidence="3">The sequence shown here is derived from an EMBL/GenBank/DDBJ whole genome shotgun (WGS) entry which is preliminary data.</text>
</comment>
<sequence length="325" mass="36355">MKIALIGSGKIIMSALDALTQVQDIEVVALCVRASSIEKGKSICQQFSINKLYSDYEELLRDPQIEVVYIGLPNHLHYDYTYKALMADKHVICEKPFTPQWQQLQELVLLSHQRGLYLFEAITAIHTPGFQFIQQNMEKIGDIKVIQGNYSQYSSRYDDYLLGNVHAAFDPKQAGGALYDINLYNIYVLTALMGEPDSRHYICNKGHNGIDTSGVVTCQFGTTVATCTGAKDSASPCYFIIQGTKGYIRVEGAPSLCQSVEACIDGQVTKVSQNEHTNFMIFEFAFFRDQIASKQFVKCHELLELAIIVSKILTASRNDVGIVFE</sequence>
<dbReference type="SUPFAM" id="SSF55347">
    <property type="entry name" value="Glyceraldehyde-3-phosphate dehydrogenase-like, C-terminal domain"/>
    <property type="match status" value="1"/>
</dbReference>
<feature type="domain" description="Gfo/Idh/MocA-like oxidoreductase N-terminal" evidence="1">
    <location>
        <begin position="1"/>
        <end position="118"/>
    </location>
</feature>
<keyword evidence="4" id="KW-1185">Reference proteome</keyword>
<dbReference type="Pfam" id="PF22725">
    <property type="entry name" value="GFO_IDH_MocA_C3"/>
    <property type="match status" value="1"/>
</dbReference>
<dbReference type="AlphaFoldDB" id="A0A1S1HN88"/>
<protein>
    <submittedName>
        <fullName evidence="3">Oxidoreductase</fullName>
    </submittedName>
</protein>
<evidence type="ECO:0000259" key="2">
    <source>
        <dbReference type="Pfam" id="PF22725"/>
    </source>
</evidence>